<keyword evidence="3" id="KW-0812">Transmembrane</keyword>
<keyword evidence="1 2" id="KW-0339">Growth factor</keyword>
<dbReference type="SMART" id="SM00141">
    <property type="entry name" value="PDGF"/>
    <property type="match status" value="1"/>
</dbReference>
<dbReference type="InterPro" id="IPR001623">
    <property type="entry name" value="DnaJ_domain"/>
</dbReference>
<evidence type="ECO:0000259" key="5">
    <source>
        <dbReference type="PROSITE" id="PS50278"/>
    </source>
</evidence>
<organism evidence="6 7">
    <name type="scientific">Mugilogobius chulae</name>
    <name type="common">yellowstripe goby</name>
    <dbReference type="NCBI Taxonomy" id="88201"/>
    <lineage>
        <taxon>Eukaryota</taxon>
        <taxon>Metazoa</taxon>
        <taxon>Chordata</taxon>
        <taxon>Craniata</taxon>
        <taxon>Vertebrata</taxon>
        <taxon>Euteleostomi</taxon>
        <taxon>Actinopterygii</taxon>
        <taxon>Neopterygii</taxon>
        <taxon>Teleostei</taxon>
        <taxon>Neoteleostei</taxon>
        <taxon>Acanthomorphata</taxon>
        <taxon>Gobiaria</taxon>
        <taxon>Gobiiformes</taxon>
        <taxon>Gobioidei</taxon>
        <taxon>Gobiidae</taxon>
        <taxon>Gobionellinae</taxon>
        <taxon>Mugilogobius</taxon>
    </lineage>
</organism>
<dbReference type="PROSITE" id="PS50076">
    <property type="entry name" value="DNAJ_2"/>
    <property type="match status" value="1"/>
</dbReference>
<accession>A0AAW0PEI1</accession>
<evidence type="ECO:0000313" key="6">
    <source>
        <dbReference type="EMBL" id="KAK7922442.1"/>
    </source>
</evidence>
<name>A0AAW0PEI1_9GOBI</name>
<dbReference type="SUPFAM" id="SSF57501">
    <property type="entry name" value="Cystine-knot cytokines"/>
    <property type="match status" value="1"/>
</dbReference>
<feature type="domain" description="Platelet-derived growth factor (PDGF) family profile" evidence="5">
    <location>
        <begin position="353"/>
        <end position="448"/>
    </location>
</feature>
<dbReference type="Pfam" id="PF00226">
    <property type="entry name" value="DnaJ"/>
    <property type="match status" value="1"/>
</dbReference>
<feature type="transmembrane region" description="Helical" evidence="3">
    <location>
        <begin position="159"/>
        <end position="178"/>
    </location>
</feature>
<dbReference type="GO" id="GO:0008083">
    <property type="term" value="F:growth factor activity"/>
    <property type="evidence" value="ECO:0007669"/>
    <property type="project" value="UniProtKB-KW"/>
</dbReference>
<dbReference type="PROSITE" id="PS50278">
    <property type="entry name" value="PDGF_2"/>
    <property type="match status" value="1"/>
</dbReference>
<keyword evidence="3" id="KW-1133">Transmembrane helix</keyword>
<dbReference type="GO" id="GO:0016020">
    <property type="term" value="C:membrane"/>
    <property type="evidence" value="ECO:0007669"/>
    <property type="project" value="InterPro"/>
</dbReference>
<evidence type="ECO:0008006" key="8">
    <source>
        <dbReference type="Google" id="ProtNLM"/>
    </source>
</evidence>
<dbReference type="EMBL" id="JBBPFD010000006">
    <property type="protein sequence ID" value="KAK7922442.1"/>
    <property type="molecule type" value="Genomic_DNA"/>
</dbReference>
<proteinExistence type="inferred from homology"/>
<dbReference type="InterPro" id="IPR023581">
    <property type="entry name" value="PD_growth_factor_CS"/>
</dbReference>
<dbReference type="PRINTS" id="PR00625">
    <property type="entry name" value="JDOMAIN"/>
</dbReference>
<sequence length="456" mass="52146">MQLEAQLRLCQTCLWCYRGGTRLFSQSQRYRKSVNHYELLGVKSDATLEEIKNAFFDKSKKVHPDSDPSNPELHSQFVKLNEAYRVLSKDKSRKEYDLKLGYPYSAHQTYGSNYSHTEHGNKFSSEAENQRYWEQFRQSNAHNMSTEAWQKRRTQNLRVLGYCIIAMMLSVGFHYLLFRKLEEVHTNYMDEKDRVITAIYNEAREQARQTGGAPATRLGAALNTSLLAESVATKLFSFPRLCPADNSRRAEESVTSLSQSRADGARAGHALHLLAVRCPGKGNEEAVQLFEVSCVSRRPGPPPYLSLNKRHSKPAGGYAPLSLHVALSFGARPDILLHNQSHLMLPKQEKGREVRRWLEVYSLSGCEPRDTLVEVWREFPEETHHLFVPSCVSLHRCGGCCADEAWECVPSQTHTLTMELMRTSFMNHELVELPFVEHSKCECRIKEHLQTTPATR</sequence>
<keyword evidence="7" id="KW-1185">Reference proteome</keyword>
<dbReference type="SMART" id="SM00271">
    <property type="entry name" value="DnaJ"/>
    <property type="match status" value="1"/>
</dbReference>
<dbReference type="InterPro" id="IPR036869">
    <property type="entry name" value="J_dom_sf"/>
</dbReference>
<evidence type="ECO:0000256" key="2">
    <source>
        <dbReference type="RuleBase" id="RU003818"/>
    </source>
</evidence>
<dbReference type="Pfam" id="PF00341">
    <property type="entry name" value="PDGF"/>
    <property type="match status" value="1"/>
</dbReference>
<dbReference type="SUPFAM" id="SSF46565">
    <property type="entry name" value="Chaperone J-domain"/>
    <property type="match status" value="1"/>
</dbReference>
<comment type="caution">
    <text evidence="6">The sequence shown here is derived from an EMBL/GenBank/DDBJ whole genome shotgun (WGS) entry which is preliminary data.</text>
</comment>
<keyword evidence="3" id="KW-0472">Membrane</keyword>
<dbReference type="InterPro" id="IPR052763">
    <property type="entry name" value="DnaJ_C4"/>
</dbReference>
<dbReference type="AlphaFoldDB" id="A0AAW0PEI1"/>
<reference evidence="7" key="1">
    <citation type="submission" date="2024-04" db="EMBL/GenBank/DDBJ databases">
        <title>Salinicola lusitanus LLJ914,a marine bacterium isolated from the Okinawa Trough.</title>
        <authorList>
            <person name="Li J."/>
        </authorList>
    </citation>
    <scope>NUCLEOTIDE SEQUENCE [LARGE SCALE GENOMIC DNA]</scope>
</reference>
<dbReference type="PROSITE" id="PS00249">
    <property type="entry name" value="PDGF_1"/>
    <property type="match status" value="1"/>
</dbReference>
<dbReference type="InterPro" id="IPR000072">
    <property type="entry name" value="PDGF/VEGF_dom"/>
</dbReference>
<evidence type="ECO:0000256" key="1">
    <source>
        <dbReference type="ARBA" id="ARBA00023030"/>
    </source>
</evidence>
<dbReference type="InterPro" id="IPR029034">
    <property type="entry name" value="Cystine-knot_cytokine"/>
</dbReference>
<protein>
    <recommendedName>
        <fullName evidence="8">J domain-containing protein</fullName>
    </recommendedName>
</protein>
<dbReference type="CDD" id="cd06257">
    <property type="entry name" value="DnaJ"/>
    <property type="match status" value="1"/>
</dbReference>
<evidence type="ECO:0000259" key="4">
    <source>
        <dbReference type="PROSITE" id="PS50076"/>
    </source>
</evidence>
<evidence type="ECO:0000256" key="3">
    <source>
        <dbReference type="SAM" id="Phobius"/>
    </source>
</evidence>
<comment type="similarity">
    <text evidence="2">Belongs to the PDGF/VEGF growth factor family.</text>
</comment>
<dbReference type="Gene3D" id="2.10.90.10">
    <property type="entry name" value="Cystine-knot cytokines"/>
    <property type="match status" value="1"/>
</dbReference>
<dbReference type="PANTHER" id="PTHR44825:SF1">
    <property type="entry name" value="DNAJ HOMOLOG SUBFAMILY C MEMBER 4"/>
    <property type="match status" value="1"/>
</dbReference>
<dbReference type="Gene3D" id="1.10.287.110">
    <property type="entry name" value="DnaJ domain"/>
    <property type="match status" value="1"/>
</dbReference>
<dbReference type="Proteomes" id="UP001460270">
    <property type="component" value="Unassembled WGS sequence"/>
</dbReference>
<feature type="domain" description="J" evidence="4">
    <location>
        <begin position="35"/>
        <end position="100"/>
    </location>
</feature>
<gene>
    <name evidence="6" type="ORF">WMY93_009344</name>
</gene>
<dbReference type="PANTHER" id="PTHR44825">
    <property type="match status" value="1"/>
</dbReference>
<dbReference type="CDD" id="cd00135">
    <property type="entry name" value="PDGF"/>
    <property type="match status" value="1"/>
</dbReference>
<evidence type="ECO:0000313" key="7">
    <source>
        <dbReference type="Proteomes" id="UP001460270"/>
    </source>
</evidence>